<gene>
    <name evidence="2" type="primary">AtMg00820_131</name>
    <name evidence="2" type="ORF">CK203_049863</name>
</gene>
<feature type="domain" description="Reverse transcriptase Ty1/copia-type" evidence="1">
    <location>
        <begin position="442"/>
        <end position="493"/>
    </location>
</feature>
<protein>
    <submittedName>
        <fullName evidence="2">Putative mitochondrial protein</fullName>
    </submittedName>
</protein>
<comment type="caution">
    <text evidence="2">The sequence shown here is derived from an EMBL/GenBank/DDBJ whole genome shotgun (WGS) entry which is preliminary data.</text>
</comment>
<organism evidence="2 3">
    <name type="scientific">Vitis vinifera</name>
    <name type="common">Grape</name>
    <dbReference type="NCBI Taxonomy" id="29760"/>
    <lineage>
        <taxon>Eukaryota</taxon>
        <taxon>Viridiplantae</taxon>
        <taxon>Streptophyta</taxon>
        <taxon>Embryophyta</taxon>
        <taxon>Tracheophyta</taxon>
        <taxon>Spermatophyta</taxon>
        <taxon>Magnoliopsida</taxon>
        <taxon>eudicotyledons</taxon>
        <taxon>Gunneridae</taxon>
        <taxon>Pentapetalae</taxon>
        <taxon>rosids</taxon>
        <taxon>Vitales</taxon>
        <taxon>Vitaceae</taxon>
        <taxon>Viteae</taxon>
        <taxon>Vitis</taxon>
    </lineage>
</organism>
<evidence type="ECO:0000259" key="1">
    <source>
        <dbReference type="Pfam" id="PF07727"/>
    </source>
</evidence>
<dbReference type="InterPro" id="IPR013103">
    <property type="entry name" value="RVT_2"/>
</dbReference>
<reference evidence="2 3" key="1">
    <citation type="journal article" date="2018" name="PLoS Genet.">
        <title>Population sequencing reveals clonal diversity and ancestral inbreeding in the grapevine cultivar Chardonnay.</title>
        <authorList>
            <person name="Roach M.J."/>
            <person name="Johnson D.L."/>
            <person name="Bohlmann J."/>
            <person name="van Vuuren H.J."/>
            <person name="Jones S.J."/>
            <person name="Pretorius I.S."/>
            <person name="Schmidt S.A."/>
            <person name="Borneman A.R."/>
        </authorList>
    </citation>
    <scope>NUCLEOTIDE SEQUENCE [LARGE SCALE GENOMIC DNA]</scope>
    <source>
        <strain evidence="3">cv. Chardonnay</strain>
        <tissue evidence="2">Leaf</tissue>
    </source>
</reference>
<dbReference type="PANTHER" id="PTHR34222:SF43">
    <property type="entry name" value="RETROTRANSPOSON GAG DOMAIN-CONTAINING PROTEIN"/>
    <property type="match status" value="1"/>
</dbReference>
<proteinExistence type="predicted"/>
<evidence type="ECO:0000313" key="2">
    <source>
        <dbReference type="EMBL" id="RVW76344.1"/>
    </source>
</evidence>
<sequence length="493" mass="55923">MTEALSKPPTSIPATDSAIAPIVIKLDDTNYALWSQVAEMYVAGKDKLSYINDNLPQPSTIDPFFRSKFGMQLQPLTSMEVMQPKFMNSGGEWHDSGRVVAFWKNTTMISKEDRVYTFLDGLDDKLDNIRSDVLQLKPFPTVEQAYVHGPSTAANSLSLNRKFNLVSKSNGPSNDMKCSHYGNSKHTRDTCFKLHGYPDWWHELQAKSMSFLGTNTAESYDDWILDSGAIDQMTYDASDFSERSSPRRTSTANANGDISLDILTKKIIGHETARAILLGAHVPNHFWPDAVTIAVHLINRMPSKGVPQNEELNWLRFDWELVVSVSNTEPDVDTEPSVLPLITEEQQPQYTPVLTNDAHVGYELPYRHNQGKPPNRYSPNIEDWRLKYPIANYVSTKTLPKPLKTFADALSSCQVPTRVEEAMKDPRWVQAMKEEMEALLKNKTWILVNLPKGQKTVGCKWVFSIKYKVDGTIERYKARLVAKGFTQTYRVDY</sequence>
<name>A0A438GVW9_VITVI</name>
<evidence type="ECO:0000313" key="3">
    <source>
        <dbReference type="Proteomes" id="UP000288805"/>
    </source>
</evidence>
<dbReference type="EMBL" id="QGNW01000331">
    <property type="protein sequence ID" value="RVW76344.1"/>
    <property type="molecule type" value="Genomic_DNA"/>
</dbReference>
<dbReference type="Proteomes" id="UP000288805">
    <property type="component" value="Unassembled WGS sequence"/>
</dbReference>
<dbReference type="PANTHER" id="PTHR34222">
    <property type="entry name" value="GAG_PRE-INTEGRS DOMAIN-CONTAINING PROTEIN"/>
    <property type="match status" value="1"/>
</dbReference>
<dbReference type="AlphaFoldDB" id="A0A438GVW9"/>
<accession>A0A438GVW9</accession>
<dbReference type="Pfam" id="PF07727">
    <property type="entry name" value="RVT_2"/>
    <property type="match status" value="1"/>
</dbReference>